<dbReference type="Gramene" id="EOX99563">
    <property type="protein sequence ID" value="EOX99563"/>
    <property type="gene ID" value="TCM_008263"/>
</dbReference>
<dbReference type="Proteomes" id="UP000026915">
    <property type="component" value="Chromosome 2"/>
</dbReference>
<dbReference type="SUPFAM" id="SSF56219">
    <property type="entry name" value="DNase I-like"/>
    <property type="match status" value="1"/>
</dbReference>
<dbReference type="EMBL" id="CM001880">
    <property type="protein sequence ID" value="EOX99563.1"/>
    <property type="molecule type" value="Genomic_DNA"/>
</dbReference>
<name>A0A061EB86_THECC</name>
<proteinExistence type="predicted"/>
<organism evidence="1 2">
    <name type="scientific">Theobroma cacao</name>
    <name type="common">Cacao</name>
    <name type="synonym">Cocoa</name>
    <dbReference type="NCBI Taxonomy" id="3641"/>
    <lineage>
        <taxon>Eukaryota</taxon>
        <taxon>Viridiplantae</taxon>
        <taxon>Streptophyta</taxon>
        <taxon>Embryophyta</taxon>
        <taxon>Tracheophyta</taxon>
        <taxon>Spermatophyta</taxon>
        <taxon>Magnoliopsida</taxon>
        <taxon>eudicotyledons</taxon>
        <taxon>Gunneridae</taxon>
        <taxon>Pentapetalae</taxon>
        <taxon>rosids</taxon>
        <taxon>malvids</taxon>
        <taxon>Malvales</taxon>
        <taxon>Malvaceae</taxon>
        <taxon>Byttnerioideae</taxon>
        <taxon>Theobroma</taxon>
    </lineage>
</organism>
<keyword evidence="2" id="KW-1185">Reference proteome</keyword>
<dbReference type="InterPro" id="IPR036691">
    <property type="entry name" value="Endo/exonu/phosph_ase_sf"/>
</dbReference>
<accession>A0A061EB86</accession>
<dbReference type="InParanoid" id="A0A061EB86"/>
<reference evidence="1 2" key="1">
    <citation type="journal article" date="2013" name="Genome Biol.">
        <title>The genome sequence of the most widely cultivated cacao type and its use to identify candidate genes regulating pod color.</title>
        <authorList>
            <person name="Motamayor J.C."/>
            <person name="Mockaitis K."/>
            <person name="Schmutz J."/>
            <person name="Haiminen N."/>
            <person name="Iii D.L."/>
            <person name="Cornejo O."/>
            <person name="Findley S.D."/>
            <person name="Zheng P."/>
            <person name="Utro F."/>
            <person name="Royaert S."/>
            <person name="Saski C."/>
            <person name="Jenkins J."/>
            <person name="Podicheti R."/>
            <person name="Zhao M."/>
            <person name="Scheffler B.E."/>
            <person name="Stack J.C."/>
            <person name="Feltus F.A."/>
            <person name="Mustiga G.M."/>
            <person name="Amores F."/>
            <person name="Phillips W."/>
            <person name="Marelli J.P."/>
            <person name="May G.D."/>
            <person name="Shapiro H."/>
            <person name="Ma J."/>
            <person name="Bustamante C.D."/>
            <person name="Schnell R.J."/>
            <person name="Main D."/>
            <person name="Gilbert D."/>
            <person name="Parida L."/>
            <person name="Kuhn D.N."/>
        </authorList>
    </citation>
    <scope>NUCLEOTIDE SEQUENCE [LARGE SCALE GENOMIC DNA]</scope>
    <source>
        <strain evidence="2">cv. Matina 1-6</strain>
    </source>
</reference>
<protein>
    <submittedName>
        <fullName evidence="1">Uncharacterized protein</fullName>
    </submittedName>
</protein>
<dbReference type="HOGENOM" id="CLU_691536_0_0_1"/>
<dbReference type="AlphaFoldDB" id="A0A061EB86"/>
<evidence type="ECO:0000313" key="1">
    <source>
        <dbReference type="EMBL" id="EOX99563.1"/>
    </source>
</evidence>
<sequence length="399" mass="45543">MKEIFLLEKGKKSCSSKLKVEFSGTITSEKLGKDIAERFGRDEMVWTKSTSRQVKAQLMSKRLFEYVGSNWKGILDKDKLNHLDKTIIGNGLRMDFMDLKKKTQDANAINKRPSEMATKVKKAKFGNGPNKGITSKESEMKELRSASKVAMTTREKLGNGIQEMEVNDIVQKERATKRRKKLRKAILEMLNANASEVQTKASVFSCDSGERDRAIQKETGFNYEVAIKLGLKFEGNLKVVIEVFARLEREIKEKRINSGNWEYGLGNIYAPIDDRAKVELLEDLVQRVKDLNCPWCLKGDFNVVLNAKRRLGANSDDREIELFQKFVNDVSLVNFIWMAIGKSINGETHNVGLEFLRKRSRGSSLNGKMVRSVLKLRDWDVNLKALIRNSSMSLERPFF</sequence>
<dbReference type="Gene3D" id="3.60.10.10">
    <property type="entry name" value="Endonuclease/exonuclease/phosphatase"/>
    <property type="match status" value="1"/>
</dbReference>
<gene>
    <name evidence="1" type="ORF">TCM_008263</name>
</gene>
<evidence type="ECO:0000313" key="2">
    <source>
        <dbReference type="Proteomes" id="UP000026915"/>
    </source>
</evidence>